<protein>
    <submittedName>
        <fullName evidence="2">Uncharacterized protein</fullName>
    </submittedName>
</protein>
<dbReference type="OrthoDB" id="5073847at2759"/>
<sequence length="95" mass="10064">MVFAMSTANFAGFTKKATVNAAIFVAYCAANIASPQLFKASEAPTYESGFAACVICLSAAAFLSAVLQNNPEEVDLAQNLADKTDAELPEFRYSI</sequence>
<keyword evidence="1" id="KW-0472">Membrane</keyword>
<accession>A0A428PXQ4</accession>
<dbReference type="Proteomes" id="UP000288168">
    <property type="component" value="Unassembled WGS sequence"/>
</dbReference>
<evidence type="ECO:0000313" key="3">
    <source>
        <dbReference type="Proteomes" id="UP000288168"/>
    </source>
</evidence>
<comment type="caution">
    <text evidence="2">The sequence shown here is derived from an EMBL/GenBank/DDBJ whole genome shotgun (WGS) entry which is preliminary data.</text>
</comment>
<evidence type="ECO:0000256" key="1">
    <source>
        <dbReference type="SAM" id="Phobius"/>
    </source>
</evidence>
<dbReference type="EMBL" id="NKCI01000079">
    <property type="protein sequence ID" value="RSL57762.1"/>
    <property type="molecule type" value="Genomic_DNA"/>
</dbReference>
<reference evidence="2 3" key="1">
    <citation type="submission" date="2017-06" db="EMBL/GenBank/DDBJ databases">
        <title>Comparative genomic analysis of Ambrosia Fusariam Clade fungi.</title>
        <authorList>
            <person name="Stajich J.E."/>
            <person name="Carrillo J."/>
            <person name="Kijimoto T."/>
            <person name="Eskalen A."/>
            <person name="O'Donnell K."/>
            <person name="Kasson M."/>
        </authorList>
    </citation>
    <scope>NUCLEOTIDE SEQUENCE [LARGE SCALE GENOMIC DNA]</scope>
    <source>
        <strain evidence="2 3">NRRL62584</strain>
    </source>
</reference>
<dbReference type="AlphaFoldDB" id="A0A428PXQ4"/>
<keyword evidence="1" id="KW-0812">Transmembrane</keyword>
<proteinExistence type="predicted"/>
<feature type="transmembrane region" description="Helical" evidence="1">
    <location>
        <begin position="20"/>
        <end position="38"/>
    </location>
</feature>
<gene>
    <name evidence="2" type="ORF">CEP54_008154</name>
</gene>
<keyword evidence="1" id="KW-1133">Transmembrane helix</keyword>
<evidence type="ECO:0000313" key="2">
    <source>
        <dbReference type="EMBL" id="RSL57762.1"/>
    </source>
</evidence>
<feature type="transmembrane region" description="Helical" evidence="1">
    <location>
        <begin position="50"/>
        <end position="67"/>
    </location>
</feature>
<organism evidence="2 3">
    <name type="scientific">Fusarium duplospermum</name>
    <dbReference type="NCBI Taxonomy" id="1325734"/>
    <lineage>
        <taxon>Eukaryota</taxon>
        <taxon>Fungi</taxon>
        <taxon>Dikarya</taxon>
        <taxon>Ascomycota</taxon>
        <taxon>Pezizomycotina</taxon>
        <taxon>Sordariomycetes</taxon>
        <taxon>Hypocreomycetidae</taxon>
        <taxon>Hypocreales</taxon>
        <taxon>Nectriaceae</taxon>
        <taxon>Fusarium</taxon>
        <taxon>Fusarium solani species complex</taxon>
    </lineage>
</organism>
<name>A0A428PXQ4_9HYPO</name>
<keyword evidence="3" id="KW-1185">Reference proteome</keyword>